<protein>
    <submittedName>
        <fullName evidence="2">Uncharacterized protein</fullName>
    </submittedName>
</protein>
<feature type="signal peptide" evidence="1">
    <location>
        <begin position="1"/>
        <end position="20"/>
    </location>
</feature>
<evidence type="ECO:0000256" key="1">
    <source>
        <dbReference type="SAM" id="SignalP"/>
    </source>
</evidence>
<dbReference type="AlphaFoldDB" id="A0AAD2D412"/>
<evidence type="ECO:0000313" key="3">
    <source>
        <dbReference type="Proteomes" id="UP001295684"/>
    </source>
</evidence>
<comment type="caution">
    <text evidence="2">The sequence shown here is derived from an EMBL/GenBank/DDBJ whole genome shotgun (WGS) entry which is preliminary data.</text>
</comment>
<gene>
    <name evidence="2" type="ORF">ECRASSUSDP1_LOCUS20082</name>
</gene>
<keyword evidence="1" id="KW-0732">Signal</keyword>
<keyword evidence="3" id="KW-1185">Reference proteome</keyword>
<sequence length="62" mass="7327">MRILFTIFSLFFFKLPYSRWSLIMGVATYDEDAIFRFHSDDLLPNSRLSFSDHAMNFGIITL</sequence>
<dbReference type="Proteomes" id="UP001295684">
    <property type="component" value="Unassembled WGS sequence"/>
</dbReference>
<feature type="chain" id="PRO_5041919761" evidence="1">
    <location>
        <begin position="21"/>
        <end position="62"/>
    </location>
</feature>
<proteinExistence type="predicted"/>
<dbReference type="EMBL" id="CAMPGE010020439">
    <property type="protein sequence ID" value="CAI2378683.1"/>
    <property type="molecule type" value="Genomic_DNA"/>
</dbReference>
<reference evidence="2" key="1">
    <citation type="submission" date="2023-07" db="EMBL/GenBank/DDBJ databases">
        <authorList>
            <consortium name="AG Swart"/>
            <person name="Singh M."/>
            <person name="Singh A."/>
            <person name="Seah K."/>
            <person name="Emmerich C."/>
        </authorList>
    </citation>
    <scope>NUCLEOTIDE SEQUENCE</scope>
    <source>
        <strain evidence="2">DP1</strain>
    </source>
</reference>
<name>A0AAD2D412_EUPCR</name>
<accession>A0AAD2D412</accession>
<evidence type="ECO:0000313" key="2">
    <source>
        <dbReference type="EMBL" id="CAI2378683.1"/>
    </source>
</evidence>
<organism evidence="2 3">
    <name type="scientific">Euplotes crassus</name>
    <dbReference type="NCBI Taxonomy" id="5936"/>
    <lineage>
        <taxon>Eukaryota</taxon>
        <taxon>Sar</taxon>
        <taxon>Alveolata</taxon>
        <taxon>Ciliophora</taxon>
        <taxon>Intramacronucleata</taxon>
        <taxon>Spirotrichea</taxon>
        <taxon>Hypotrichia</taxon>
        <taxon>Euplotida</taxon>
        <taxon>Euplotidae</taxon>
        <taxon>Moneuplotes</taxon>
    </lineage>
</organism>